<dbReference type="GO" id="GO:0044205">
    <property type="term" value="P:'de novo' UMP biosynthetic process"/>
    <property type="evidence" value="ECO:0007669"/>
    <property type="project" value="UniProtKB-UniPathway"/>
</dbReference>
<keyword evidence="3" id="KW-0210">Decarboxylase</keyword>
<feature type="domain" description="Orotidine 5'-phosphate decarboxylase" evidence="8">
    <location>
        <begin position="27"/>
        <end position="270"/>
    </location>
</feature>
<dbReference type="GO" id="GO:0006207">
    <property type="term" value="P:'de novo' pyrimidine nucleobase biosynthetic process"/>
    <property type="evidence" value="ECO:0007669"/>
    <property type="project" value="InterPro"/>
</dbReference>
<dbReference type="CDD" id="cd04725">
    <property type="entry name" value="OMP_decarboxylase_like"/>
    <property type="match status" value="1"/>
</dbReference>
<comment type="catalytic activity">
    <reaction evidence="6">
        <text>orotidine 5'-phosphate + H(+) = UMP + CO2</text>
        <dbReference type="Rhea" id="RHEA:11596"/>
        <dbReference type="ChEBI" id="CHEBI:15378"/>
        <dbReference type="ChEBI" id="CHEBI:16526"/>
        <dbReference type="ChEBI" id="CHEBI:57538"/>
        <dbReference type="ChEBI" id="CHEBI:57865"/>
        <dbReference type="EC" id="4.1.1.23"/>
    </reaction>
</comment>
<sequence>MFVILPHNYIKMTTQQLIDQIKIKKSFLTIGLDVDLEKIPHHLLALEDPIFEFNKAIIDATHDFAVAYKPNTAFYEAYGIKGWMSLQKTIQYLNENYPEIFTIADAKRGDIGNTSSMYAKAFFEDLNFDSVTVAPYMGKDSVEPFLAFENKHTIMLALTSNEGAFDFQTLITNPEISGGKELYKQVLETSKSWKNSENLMYVVGATKAEYFSEIRKIVPDSFLLVPGVGAQGGSLSEVCKYGMNANVGLLVNSSRAIIYTSNGTDFAQKARVEALKIQQEMEEIMNLKFIV</sequence>
<evidence type="ECO:0000313" key="10">
    <source>
        <dbReference type="Proteomes" id="UP000184260"/>
    </source>
</evidence>
<evidence type="ECO:0000256" key="6">
    <source>
        <dbReference type="ARBA" id="ARBA00049157"/>
    </source>
</evidence>
<dbReference type="InterPro" id="IPR001754">
    <property type="entry name" value="OMPdeCOase_dom"/>
</dbReference>
<comment type="pathway">
    <text evidence="1">Pyrimidine metabolism; UMP biosynthesis via de novo pathway; UMP from orotate: step 2/2.</text>
</comment>
<proteinExistence type="inferred from homology"/>
<keyword evidence="4" id="KW-0665">Pyrimidine biosynthesis</keyword>
<evidence type="ECO:0000313" key="9">
    <source>
        <dbReference type="EMBL" id="SHM62744.1"/>
    </source>
</evidence>
<dbReference type="InterPro" id="IPR011060">
    <property type="entry name" value="RibuloseP-bd_barrel"/>
</dbReference>
<dbReference type="EMBL" id="FRBU01000051">
    <property type="protein sequence ID" value="SHM62744.1"/>
    <property type="molecule type" value="Genomic_DNA"/>
</dbReference>
<accession>A0A1M7KBY9</accession>
<evidence type="ECO:0000256" key="3">
    <source>
        <dbReference type="ARBA" id="ARBA00022793"/>
    </source>
</evidence>
<gene>
    <name evidence="9" type="ORF">SAMN05443669_10511</name>
</gene>
<evidence type="ECO:0000256" key="4">
    <source>
        <dbReference type="ARBA" id="ARBA00022975"/>
    </source>
</evidence>
<dbReference type="InterPro" id="IPR011995">
    <property type="entry name" value="OMPdecase_type-2"/>
</dbReference>
<dbReference type="AlphaFoldDB" id="A0A1M7KBY9"/>
<evidence type="ECO:0000256" key="5">
    <source>
        <dbReference type="ARBA" id="ARBA00023239"/>
    </source>
</evidence>
<dbReference type="Proteomes" id="UP000184260">
    <property type="component" value="Unassembled WGS sequence"/>
</dbReference>
<dbReference type="NCBIfam" id="TIGR02127">
    <property type="entry name" value="pyrF_sub2"/>
    <property type="match status" value="1"/>
</dbReference>
<keyword evidence="10" id="KW-1185">Reference proteome</keyword>
<evidence type="ECO:0000256" key="2">
    <source>
        <dbReference type="ARBA" id="ARBA00008847"/>
    </source>
</evidence>
<evidence type="ECO:0000259" key="8">
    <source>
        <dbReference type="SMART" id="SM00934"/>
    </source>
</evidence>
<name>A0A1M7KBY9_9FLAO</name>
<keyword evidence="5" id="KW-0456">Lyase</keyword>
<organism evidence="9 10">
    <name type="scientific">Flavobacterium xanthum</name>
    <dbReference type="NCBI Taxonomy" id="69322"/>
    <lineage>
        <taxon>Bacteria</taxon>
        <taxon>Pseudomonadati</taxon>
        <taxon>Bacteroidota</taxon>
        <taxon>Flavobacteriia</taxon>
        <taxon>Flavobacteriales</taxon>
        <taxon>Flavobacteriaceae</taxon>
        <taxon>Flavobacterium</taxon>
    </lineage>
</organism>
<dbReference type="STRING" id="69322.SAMN05443669_10511"/>
<dbReference type="Pfam" id="PF00215">
    <property type="entry name" value="OMPdecase"/>
    <property type="match status" value="1"/>
</dbReference>
<dbReference type="SMART" id="SM00934">
    <property type="entry name" value="OMPdecase"/>
    <property type="match status" value="1"/>
</dbReference>
<dbReference type="InterPro" id="IPR013785">
    <property type="entry name" value="Aldolase_TIM"/>
</dbReference>
<evidence type="ECO:0000256" key="1">
    <source>
        <dbReference type="ARBA" id="ARBA00004861"/>
    </source>
</evidence>
<dbReference type="PANTHER" id="PTHR43375">
    <property type="entry name" value="OROTIDINE 5'-PHOSPHATE DECARBOXYLASE"/>
    <property type="match status" value="1"/>
</dbReference>
<comment type="similarity">
    <text evidence="2">Belongs to the OMP decarboxylase family. Type 2 subfamily.</text>
</comment>
<reference evidence="10" key="1">
    <citation type="submission" date="2016-11" db="EMBL/GenBank/DDBJ databases">
        <authorList>
            <person name="Varghese N."/>
            <person name="Submissions S."/>
        </authorList>
    </citation>
    <scope>NUCLEOTIDE SEQUENCE [LARGE SCALE GENOMIC DNA]</scope>
    <source>
        <strain evidence="10">DSM 3661</strain>
    </source>
</reference>
<evidence type="ECO:0000256" key="7">
    <source>
        <dbReference type="NCBIfam" id="TIGR02127"/>
    </source>
</evidence>
<dbReference type="FunFam" id="3.20.20.70:FF:000157">
    <property type="entry name" value="Orotidine 5'-phosphate decarboxylase"/>
    <property type="match status" value="1"/>
</dbReference>
<dbReference type="SUPFAM" id="SSF51366">
    <property type="entry name" value="Ribulose-phoshate binding barrel"/>
    <property type="match status" value="1"/>
</dbReference>
<protein>
    <recommendedName>
        <fullName evidence="7">Orotidine-5'-phosphate decarboxylase</fullName>
        <ecNumber evidence="7">4.1.1.23</ecNumber>
    </recommendedName>
</protein>
<dbReference type="Gene3D" id="3.20.20.70">
    <property type="entry name" value="Aldolase class I"/>
    <property type="match status" value="1"/>
</dbReference>
<dbReference type="UniPathway" id="UPA00070">
    <property type="reaction ID" value="UER00120"/>
</dbReference>
<dbReference type="EC" id="4.1.1.23" evidence="7"/>
<dbReference type="PANTHER" id="PTHR43375:SF1">
    <property type="entry name" value="OROTIDINE 5'-PHOSPHATE DECARBOXYLASE"/>
    <property type="match status" value="1"/>
</dbReference>
<dbReference type="GO" id="GO:0004590">
    <property type="term" value="F:orotidine-5'-phosphate decarboxylase activity"/>
    <property type="evidence" value="ECO:0007669"/>
    <property type="project" value="UniProtKB-UniRule"/>
</dbReference>